<dbReference type="InterPro" id="IPR010559">
    <property type="entry name" value="Sig_transdc_His_kin_internal"/>
</dbReference>
<dbReference type="GO" id="GO:0016020">
    <property type="term" value="C:membrane"/>
    <property type="evidence" value="ECO:0007669"/>
    <property type="project" value="InterPro"/>
</dbReference>
<keyword evidence="1" id="KW-0472">Membrane</keyword>
<dbReference type="PANTHER" id="PTHR34220:SF7">
    <property type="entry name" value="SENSOR HISTIDINE KINASE YPDA"/>
    <property type="match status" value="1"/>
</dbReference>
<name>A0A2P8HT62_CHINA</name>
<evidence type="ECO:0000313" key="3">
    <source>
        <dbReference type="EMBL" id="PSL49407.1"/>
    </source>
</evidence>
<proteinExistence type="predicted"/>
<reference evidence="3 4" key="1">
    <citation type="submission" date="2018-03" db="EMBL/GenBank/DDBJ databases">
        <title>Genomic Encyclopedia of Archaeal and Bacterial Type Strains, Phase II (KMG-II): from individual species to whole genera.</title>
        <authorList>
            <person name="Goeker M."/>
        </authorList>
    </citation>
    <scope>NUCLEOTIDE SEQUENCE [LARGE SCALE GENOMIC DNA]</scope>
    <source>
        <strain evidence="3 4">DSM 24859</strain>
    </source>
</reference>
<evidence type="ECO:0000256" key="1">
    <source>
        <dbReference type="SAM" id="Phobius"/>
    </source>
</evidence>
<dbReference type="PANTHER" id="PTHR34220">
    <property type="entry name" value="SENSOR HISTIDINE KINASE YPDA"/>
    <property type="match status" value="1"/>
</dbReference>
<accession>A0A2P8HT62</accession>
<protein>
    <submittedName>
        <fullName evidence="3">Histidine kinase</fullName>
    </submittedName>
</protein>
<keyword evidence="1" id="KW-1133">Transmembrane helix</keyword>
<dbReference type="AlphaFoldDB" id="A0A2P8HT62"/>
<feature type="transmembrane region" description="Helical" evidence="1">
    <location>
        <begin position="98"/>
        <end position="117"/>
    </location>
</feature>
<comment type="caution">
    <text evidence="3">The sequence shown here is derived from an EMBL/GenBank/DDBJ whole genome shotgun (WGS) entry which is preliminary data.</text>
</comment>
<dbReference type="EMBL" id="PYAW01000001">
    <property type="protein sequence ID" value="PSL49407.1"/>
    <property type="molecule type" value="Genomic_DNA"/>
</dbReference>
<evidence type="ECO:0000313" key="4">
    <source>
        <dbReference type="Proteomes" id="UP000240971"/>
    </source>
</evidence>
<sequence length="387" mass="45443">MLTFFRPKSGEVRSFASIKVEGWLSTLESNKFYTHKVRIFAHILLWTLHTFMYTWMYSVMYPDSHSIEFFLALRNTLGAIFFLYFIFYFVMPHLFMKGRIIAGMLGLLLPFIVWNFINYGICSFIARNFAIHNQEILLPVHRLMQGNLMDALSIRRALQLSPGTLMVIAPSMSVKLLLNTFRAYTRTLRLERDNLRLEIDFLKSQLNPHFLFNTLNNIYALSIKNDSLAADFILNLSNMMRYTLYESNIEKVFLSKEVNFLKNYVTLESIRYGKNATITFECDDEKITDQRVAPLLMFPFIENAFKHCQSATIKNCWINISLKLEDNRLLFASVNSKEPGYYNKKEIGGIGIENSRRRLAILYPEKHHLKIEDKHDYYKIEMCLILN</sequence>
<dbReference type="Pfam" id="PF06580">
    <property type="entry name" value="His_kinase"/>
    <property type="match status" value="1"/>
</dbReference>
<keyword evidence="1" id="KW-0812">Transmembrane</keyword>
<dbReference type="InterPro" id="IPR050640">
    <property type="entry name" value="Bact_2-comp_sensor_kinase"/>
</dbReference>
<dbReference type="GO" id="GO:0000155">
    <property type="term" value="F:phosphorelay sensor kinase activity"/>
    <property type="evidence" value="ECO:0007669"/>
    <property type="project" value="InterPro"/>
</dbReference>
<keyword evidence="3" id="KW-0418">Kinase</keyword>
<evidence type="ECO:0000259" key="2">
    <source>
        <dbReference type="Pfam" id="PF06580"/>
    </source>
</evidence>
<keyword evidence="4" id="KW-1185">Reference proteome</keyword>
<feature type="domain" description="Signal transduction histidine kinase internal region" evidence="2">
    <location>
        <begin position="198"/>
        <end position="274"/>
    </location>
</feature>
<feature type="transmembrane region" description="Helical" evidence="1">
    <location>
        <begin position="69"/>
        <end position="91"/>
    </location>
</feature>
<keyword evidence="3" id="KW-0808">Transferase</keyword>
<feature type="transmembrane region" description="Helical" evidence="1">
    <location>
        <begin position="39"/>
        <end position="57"/>
    </location>
</feature>
<organism evidence="3 4">
    <name type="scientific">Chitinophaga niastensis</name>
    <dbReference type="NCBI Taxonomy" id="536980"/>
    <lineage>
        <taxon>Bacteria</taxon>
        <taxon>Pseudomonadati</taxon>
        <taxon>Bacteroidota</taxon>
        <taxon>Chitinophagia</taxon>
        <taxon>Chitinophagales</taxon>
        <taxon>Chitinophagaceae</taxon>
        <taxon>Chitinophaga</taxon>
    </lineage>
</organism>
<gene>
    <name evidence="3" type="ORF">CLV51_101739</name>
</gene>
<dbReference type="Proteomes" id="UP000240971">
    <property type="component" value="Unassembled WGS sequence"/>
</dbReference>